<reference evidence="2 3" key="1">
    <citation type="submission" date="2018-06" db="EMBL/GenBank/DDBJ databases">
        <authorList>
            <consortium name="Pathogen Informatics"/>
            <person name="Doyle S."/>
        </authorList>
    </citation>
    <scope>NUCLEOTIDE SEQUENCE [LARGE SCALE GENOMIC DNA]</scope>
    <source>
        <strain evidence="2 3">NCTC204</strain>
    </source>
</reference>
<dbReference type="Proteomes" id="UP000255192">
    <property type="component" value="Unassembled WGS sequence"/>
</dbReference>
<evidence type="ECO:0000313" key="3">
    <source>
        <dbReference type="Proteomes" id="UP000255192"/>
    </source>
</evidence>
<accession>A0A378BIE3</accession>
<evidence type="ECO:0000313" key="2">
    <source>
        <dbReference type="EMBL" id="STV42328.1"/>
    </source>
</evidence>
<dbReference type="EMBL" id="UGMD01000002">
    <property type="protein sequence ID" value="STV42328.1"/>
    <property type="molecule type" value="Genomic_DNA"/>
</dbReference>
<dbReference type="AlphaFoldDB" id="A0A378BIE3"/>
<organism evidence="2 3">
    <name type="scientific">Klebsiella pneumoniae</name>
    <dbReference type="NCBI Taxonomy" id="573"/>
    <lineage>
        <taxon>Bacteria</taxon>
        <taxon>Pseudomonadati</taxon>
        <taxon>Pseudomonadota</taxon>
        <taxon>Gammaproteobacteria</taxon>
        <taxon>Enterobacterales</taxon>
        <taxon>Enterobacteriaceae</taxon>
        <taxon>Klebsiella/Raoultella group</taxon>
        <taxon>Klebsiella</taxon>
        <taxon>Klebsiella pneumoniae complex</taxon>
    </lineage>
</organism>
<gene>
    <name evidence="2" type="ORF">NCTC204_06640</name>
</gene>
<keyword evidence="1" id="KW-0812">Transmembrane</keyword>
<sequence>MITTAILWKKTSRSSGARPSTVVKAVSRIGRRPRGCRINNSLSLIFLLFLLLYLFYQHNAVTDQHTAQG</sequence>
<evidence type="ECO:0000256" key="1">
    <source>
        <dbReference type="SAM" id="Phobius"/>
    </source>
</evidence>
<name>A0A378BIE3_KLEPN</name>
<protein>
    <submittedName>
        <fullName evidence="2">Uncharacterized protein</fullName>
    </submittedName>
</protein>
<feature type="transmembrane region" description="Helical" evidence="1">
    <location>
        <begin position="38"/>
        <end position="56"/>
    </location>
</feature>
<keyword evidence="1" id="KW-1133">Transmembrane helix</keyword>
<keyword evidence="1" id="KW-0472">Membrane</keyword>
<proteinExistence type="predicted"/>